<gene>
    <name evidence="10" type="ORF">ONE63_004973</name>
</gene>
<feature type="compositionally biased region" description="Low complexity" evidence="8">
    <location>
        <begin position="99"/>
        <end position="111"/>
    </location>
</feature>
<dbReference type="EMBL" id="JAPTSV010000016">
    <property type="protein sequence ID" value="KAJ1519712.1"/>
    <property type="molecule type" value="Genomic_DNA"/>
</dbReference>
<accession>A0AAV7X5L9</accession>
<evidence type="ECO:0000313" key="11">
    <source>
        <dbReference type="Proteomes" id="UP001075354"/>
    </source>
</evidence>
<dbReference type="InterPro" id="IPR052319">
    <property type="entry name" value="Centriolar_ciliogenesis_assoc"/>
</dbReference>
<protein>
    <recommendedName>
        <fullName evidence="9">Centriolar and ciliogenesis-associated protein HYLS1 C-terminal domain-containing protein</fullName>
    </recommendedName>
</protein>
<reference evidence="10" key="1">
    <citation type="submission" date="2022-12" db="EMBL/GenBank/DDBJ databases">
        <title>Chromosome-level genome assembly of the bean flower thrips Megalurothrips usitatus.</title>
        <authorList>
            <person name="Ma L."/>
            <person name="Liu Q."/>
            <person name="Li H."/>
            <person name="Cai W."/>
        </authorList>
    </citation>
    <scope>NUCLEOTIDE SEQUENCE</scope>
    <source>
        <strain evidence="10">Cailab_2022a</strain>
    </source>
</reference>
<dbReference type="GO" id="GO:0060271">
    <property type="term" value="P:cilium assembly"/>
    <property type="evidence" value="ECO:0007669"/>
    <property type="project" value="TreeGrafter"/>
</dbReference>
<comment type="caution">
    <text evidence="10">The sequence shown here is derived from an EMBL/GenBank/DDBJ whole genome shotgun (WGS) entry which is preliminary data.</text>
</comment>
<evidence type="ECO:0000313" key="10">
    <source>
        <dbReference type="EMBL" id="KAJ1519712.1"/>
    </source>
</evidence>
<evidence type="ECO:0000256" key="8">
    <source>
        <dbReference type="SAM" id="MobiDB-lite"/>
    </source>
</evidence>
<evidence type="ECO:0000256" key="7">
    <source>
        <dbReference type="ARBA" id="ARBA00023273"/>
    </source>
</evidence>
<keyword evidence="7" id="KW-0966">Cell projection</keyword>
<evidence type="ECO:0000256" key="6">
    <source>
        <dbReference type="ARBA" id="ARBA00023212"/>
    </source>
</evidence>
<organism evidence="10 11">
    <name type="scientific">Megalurothrips usitatus</name>
    <name type="common">bean blossom thrips</name>
    <dbReference type="NCBI Taxonomy" id="439358"/>
    <lineage>
        <taxon>Eukaryota</taxon>
        <taxon>Metazoa</taxon>
        <taxon>Ecdysozoa</taxon>
        <taxon>Arthropoda</taxon>
        <taxon>Hexapoda</taxon>
        <taxon>Insecta</taxon>
        <taxon>Pterygota</taxon>
        <taxon>Neoptera</taxon>
        <taxon>Paraneoptera</taxon>
        <taxon>Thysanoptera</taxon>
        <taxon>Terebrantia</taxon>
        <taxon>Thripoidea</taxon>
        <taxon>Thripidae</taxon>
        <taxon>Megalurothrips</taxon>
    </lineage>
</organism>
<dbReference type="AlphaFoldDB" id="A0AAV7X5L9"/>
<name>A0AAV7X5L9_9NEOP</name>
<keyword evidence="6" id="KW-0206">Cytoskeleton</keyword>
<keyword evidence="5" id="KW-0970">Cilium biogenesis/degradation</keyword>
<evidence type="ECO:0000256" key="4">
    <source>
        <dbReference type="ARBA" id="ARBA00022490"/>
    </source>
</evidence>
<keyword evidence="4" id="KW-0963">Cytoplasm</keyword>
<sequence length="232" mass="25902">MELATKIDPAEVLAHLNQLGYNDISPLQLKEFMQDLKKLIIYDQLSSSSGSSLTAFSSSCSHSENFSSSESSGFISKRNVLRSSENIAKSNKAQHPRKMSTSSMDSDASNSLRKDSSSITRKSTLKESISIEKGKSKGNNEENLQEAMKPKTSFIRPWQLQGASSGYGRVARSDPVSLYHYYQNLWAKRKCPGEDPHADLRWIIREKMLGQDPHLYSQNAPNAGRKGSKLRL</sequence>
<dbReference type="Pfam" id="PF15311">
    <property type="entry name" value="HYLS1_C"/>
    <property type="match status" value="1"/>
</dbReference>
<evidence type="ECO:0000256" key="3">
    <source>
        <dbReference type="ARBA" id="ARBA00010091"/>
    </source>
</evidence>
<evidence type="ECO:0000259" key="9">
    <source>
        <dbReference type="Pfam" id="PF15311"/>
    </source>
</evidence>
<dbReference type="Proteomes" id="UP001075354">
    <property type="component" value="Chromosome 16"/>
</dbReference>
<dbReference type="GO" id="GO:0005814">
    <property type="term" value="C:centriole"/>
    <property type="evidence" value="ECO:0007669"/>
    <property type="project" value="UniProtKB-SubCell"/>
</dbReference>
<evidence type="ECO:0000256" key="5">
    <source>
        <dbReference type="ARBA" id="ARBA00022794"/>
    </source>
</evidence>
<comment type="similarity">
    <text evidence="3">Belongs to the HYLS1 family.</text>
</comment>
<dbReference type="PANTHER" id="PTHR34174:SF1">
    <property type="entry name" value="CENTRIOLAR AND CILIOGENESIS-ASSOCIATED PROTEIN HYLS1"/>
    <property type="match status" value="1"/>
</dbReference>
<dbReference type="GO" id="GO:0097730">
    <property type="term" value="C:non-motile cilium"/>
    <property type="evidence" value="ECO:0007669"/>
    <property type="project" value="TreeGrafter"/>
</dbReference>
<feature type="region of interest" description="Disordered" evidence="8">
    <location>
        <begin position="87"/>
        <end position="142"/>
    </location>
</feature>
<dbReference type="PANTHER" id="PTHR34174">
    <property type="entry name" value="HYDROLETHALUS SYNDROME PROTEIN 1"/>
    <property type="match status" value="1"/>
</dbReference>
<feature type="domain" description="Centriolar and ciliogenesis-associated protein HYLS1 C-terminal" evidence="9">
    <location>
        <begin position="171"/>
        <end position="212"/>
    </location>
</feature>
<proteinExistence type="inferred from homology"/>
<evidence type="ECO:0000256" key="1">
    <source>
        <dbReference type="ARBA" id="ARBA00004114"/>
    </source>
</evidence>
<dbReference type="InterPro" id="IPR027918">
    <property type="entry name" value="HYLS1_C_dom"/>
</dbReference>
<comment type="subcellular location">
    <subcellularLocation>
        <location evidence="2">Cell projection</location>
        <location evidence="2">Cilium</location>
    </subcellularLocation>
    <subcellularLocation>
        <location evidence="1">Cytoplasm</location>
        <location evidence="1">Cytoskeleton</location>
        <location evidence="1">Microtubule organizing center</location>
        <location evidence="1">Centrosome</location>
        <location evidence="1">Centriole</location>
    </subcellularLocation>
</comment>
<feature type="compositionally biased region" description="Basic and acidic residues" evidence="8">
    <location>
        <begin position="129"/>
        <end position="140"/>
    </location>
</feature>
<keyword evidence="11" id="KW-1185">Reference proteome</keyword>
<evidence type="ECO:0000256" key="2">
    <source>
        <dbReference type="ARBA" id="ARBA00004138"/>
    </source>
</evidence>